<feature type="compositionally biased region" description="Basic and acidic residues" evidence="3">
    <location>
        <begin position="19"/>
        <end position="43"/>
    </location>
</feature>
<evidence type="ECO:0000313" key="5">
    <source>
        <dbReference type="Proteomes" id="UP000190648"/>
    </source>
</evidence>
<evidence type="ECO:0000313" key="4">
    <source>
        <dbReference type="EMBL" id="OPJ68225.1"/>
    </source>
</evidence>
<name>A0A1V4J880_PATFA</name>
<sequence length="152" mass="17072">MRFYFPERNTAPQGSQPPRKSEKKSEKERILEAQSTEKRKVKEKCLQQARRREEILALLRKQREKRIVKELISYPYKPKIKTDQVRGSAASSRMDPLLAGAEPIGSGAGADCDDMAEKVGKNCTTATVAGDSLLRLQVVIFNDTTLLKLVPV</sequence>
<organism evidence="4 5">
    <name type="scientific">Patagioenas fasciata monilis</name>
    <dbReference type="NCBI Taxonomy" id="372326"/>
    <lineage>
        <taxon>Eukaryota</taxon>
        <taxon>Metazoa</taxon>
        <taxon>Chordata</taxon>
        <taxon>Craniata</taxon>
        <taxon>Vertebrata</taxon>
        <taxon>Euteleostomi</taxon>
        <taxon>Archelosauria</taxon>
        <taxon>Archosauria</taxon>
        <taxon>Dinosauria</taxon>
        <taxon>Saurischia</taxon>
        <taxon>Theropoda</taxon>
        <taxon>Coelurosauria</taxon>
        <taxon>Aves</taxon>
        <taxon>Neognathae</taxon>
        <taxon>Neoaves</taxon>
        <taxon>Columbimorphae</taxon>
        <taxon>Columbiformes</taxon>
        <taxon>Columbidae</taxon>
        <taxon>Patagioenas</taxon>
    </lineage>
</organism>
<gene>
    <name evidence="4" type="ORF">AV530_013725</name>
</gene>
<dbReference type="OrthoDB" id="10004365at2759"/>
<comment type="caution">
    <text evidence="4">The sequence shown here is derived from an EMBL/GenBank/DDBJ whole genome shotgun (WGS) entry which is preliminary data.</text>
</comment>
<evidence type="ECO:0000256" key="2">
    <source>
        <dbReference type="ARBA" id="ARBA00023657"/>
    </source>
</evidence>
<evidence type="ECO:0000256" key="3">
    <source>
        <dbReference type="SAM" id="MobiDB-lite"/>
    </source>
</evidence>
<accession>A0A1V4J880</accession>
<dbReference type="GO" id="GO:0060271">
    <property type="term" value="P:cilium assembly"/>
    <property type="evidence" value="ECO:0007669"/>
    <property type="project" value="InterPro"/>
</dbReference>
<dbReference type="EMBL" id="LSYS01008642">
    <property type="protein sequence ID" value="OPJ68225.1"/>
    <property type="molecule type" value="Genomic_DNA"/>
</dbReference>
<proteinExistence type="inferred from homology"/>
<keyword evidence="5" id="KW-1185">Reference proteome</keyword>
<dbReference type="AlphaFoldDB" id="A0A1V4J880"/>
<dbReference type="Pfam" id="PF17664">
    <property type="entry name" value="HOATZ-like"/>
    <property type="match status" value="1"/>
</dbReference>
<dbReference type="Proteomes" id="UP000190648">
    <property type="component" value="Unassembled WGS sequence"/>
</dbReference>
<evidence type="ECO:0000256" key="1">
    <source>
        <dbReference type="ARBA" id="ARBA00023451"/>
    </source>
</evidence>
<reference evidence="4 5" key="1">
    <citation type="submission" date="2016-02" db="EMBL/GenBank/DDBJ databases">
        <title>Band-tailed pigeon sequencing and assembly.</title>
        <authorList>
            <person name="Soares A.E."/>
            <person name="Novak B.J."/>
            <person name="Rice E.S."/>
            <person name="O'Connell B."/>
            <person name="Chang D."/>
            <person name="Weber S."/>
            <person name="Shapiro B."/>
        </authorList>
    </citation>
    <scope>NUCLEOTIDE SEQUENCE [LARGE SCALE GENOMIC DNA]</scope>
    <source>
        <strain evidence="4">BTP2013</strain>
        <tissue evidence="4">Blood</tissue>
    </source>
</reference>
<dbReference type="InterPro" id="IPR040681">
    <property type="entry name" value="HOATZ-like"/>
</dbReference>
<dbReference type="PANTHER" id="PTHR47231">
    <property type="entry name" value="UPF0722 PROTEIN C11ORF88"/>
    <property type="match status" value="1"/>
</dbReference>
<comment type="similarity">
    <text evidence="1">Belongs to the HOATZ family.</text>
</comment>
<dbReference type="PANTHER" id="PTHR47231:SF1">
    <property type="entry name" value="CILIA- AND FLAGELLA-ASSOCIATED PROTEIN HOATZ"/>
    <property type="match status" value="1"/>
</dbReference>
<feature type="region of interest" description="Disordered" evidence="3">
    <location>
        <begin position="1"/>
        <end position="43"/>
    </location>
</feature>
<protein>
    <recommendedName>
        <fullName evidence="2">Cilia- and flagella-associated protein HOATZ</fullName>
    </recommendedName>
</protein>